<accession>A0A9P6DT49</accession>
<evidence type="ECO:0000313" key="3">
    <source>
        <dbReference type="Proteomes" id="UP000886523"/>
    </source>
</evidence>
<gene>
    <name evidence="2" type="ORF">BS47DRAFT_1396238</name>
</gene>
<protein>
    <submittedName>
        <fullName evidence="2">Uncharacterized protein</fullName>
    </submittedName>
</protein>
<sequence>MVVRFFAIQPLALRMAISRSGDQSDTASEVPINDAGDTTIGDTTHMQPNTQPIISINHSATCKYRAIHPSFVPPGSRESE</sequence>
<name>A0A9P6DT49_9AGAM</name>
<evidence type="ECO:0000256" key="1">
    <source>
        <dbReference type="SAM" id="MobiDB-lite"/>
    </source>
</evidence>
<feature type="region of interest" description="Disordered" evidence="1">
    <location>
        <begin position="19"/>
        <end position="38"/>
    </location>
</feature>
<reference evidence="2" key="1">
    <citation type="journal article" date="2020" name="Nat. Commun.">
        <title>Large-scale genome sequencing of mycorrhizal fungi provides insights into the early evolution of symbiotic traits.</title>
        <authorList>
            <person name="Miyauchi S."/>
            <person name="Kiss E."/>
            <person name="Kuo A."/>
            <person name="Drula E."/>
            <person name="Kohler A."/>
            <person name="Sanchez-Garcia M."/>
            <person name="Morin E."/>
            <person name="Andreopoulos B."/>
            <person name="Barry K.W."/>
            <person name="Bonito G."/>
            <person name="Buee M."/>
            <person name="Carver A."/>
            <person name="Chen C."/>
            <person name="Cichocki N."/>
            <person name="Clum A."/>
            <person name="Culley D."/>
            <person name="Crous P.W."/>
            <person name="Fauchery L."/>
            <person name="Girlanda M."/>
            <person name="Hayes R.D."/>
            <person name="Keri Z."/>
            <person name="LaButti K."/>
            <person name="Lipzen A."/>
            <person name="Lombard V."/>
            <person name="Magnuson J."/>
            <person name="Maillard F."/>
            <person name="Murat C."/>
            <person name="Nolan M."/>
            <person name="Ohm R.A."/>
            <person name="Pangilinan J."/>
            <person name="Pereira M.F."/>
            <person name="Perotto S."/>
            <person name="Peter M."/>
            <person name="Pfister S."/>
            <person name="Riley R."/>
            <person name="Sitrit Y."/>
            <person name="Stielow J.B."/>
            <person name="Szollosi G."/>
            <person name="Zifcakova L."/>
            <person name="Stursova M."/>
            <person name="Spatafora J.W."/>
            <person name="Tedersoo L."/>
            <person name="Vaario L.M."/>
            <person name="Yamada A."/>
            <person name="Yan M."/>
            <person name="Wang P."/>
            <person name="Xu J."/>
            <person name="Bruns T."/>
            <person name="Baldrian P."/>
            <person name="Vilgalys R."/>
            <person name="Dunand C."/>
            <person name="Henrissat B."/>
            <person name="Grigoriev I.V."/>
            <person name="Hibbett D."/>
            <person name="Nagy L.G."/>
            <person name="Martin F.M."/>
        </authorList>
    </citation>
    <scope>NUCLEOTIDE SEQUENCE</scope>
    <source>
        <strain evidence="2">UP504</strain>
    </source>
</reference>
<dbReference type="EMBL" id="MU129022">
    <property type="protein sequence ID" value="KAF9510158.1"/>
    <property type="molecule type" value="Genomic_DNA"/>
</dbReference>
<dbReference type="AlphaFoldDB" id="A0A9P6DT49"/>
<proteinExistence type="predicted"/>
<organism evidence="2 3">
    <name type="scientific">Hydnum rufescens UP504</name>
    <dbReference type="NCBI Taxonomy" id="1448309"/>
    <lineage>
        <taxon>Eukaryota</taxon>
        <taxon>Fungi</taxon>
        <taxon>Dikarya</taxon>
        <taxon>Basidiomycota</taxon>
        <taxon>Agaricomycotina</taxon>
        <taxon>Agaricomycetes</taxon>
        <taxon>Cantharellales</taxon>
        <taxon>Hydnaceae</taxon>
        <taxon>Hydnum</taxon>
    </lineage>
</organism>
<dbReference type="Proteomes" id="UP000886523">
    <property type="component" value="Unassembled WGS sequence"/>
</dbReference>
<comment type="caution">
    <text evidence="2">The sequence shown here is derived from an EMBL/GenBank/DDBJ whole genome shotgun (WGS) entry which is preliminary data.</text>
</comment>
<keyword evidence="3" id="KW-1185">Reference proteome</keyword>
<evidence type="ECO:0000313" key="2">
    <source>
        <dbReference type="EMBL" id="KAF9510158.1"/>
    </source>
</evidence>